<dbReference type="AlphaFoldDB" id="A0A821VFL5"/>
<accession>A0A821VFL5</accession>
<reference evidence="1" key="1">
    <citation type="submission" date="2021-02" db="EMBL/GenBank/DDBJ databases">
        <authorList>
            <person name="Steward A R."/>
        </authorList>
    </citation>
    <scope>NUCLEOTIDE SEQUENCE</scope>
</reference>
<comment type="caution">
    <text evidence="1">The sequence shown here is derived from an EMBL/GenBank/DDBJ whole genome shotgun (WGS) entry which is preliminary data.</text>
</comment>
<organism evidence="1 2">
    <name type="scientific">Pieris macdunnoughi</name>
    <dbReference type="NCBI Taxonomy" id="345717"/>
    <lineage>
        <taxon>Eukaryota</taxon>
        <taxon>Metazoa</taxon>
        <taxon>Ecdysozoa</taxon>
        <taxon>Arthropoda</taxon>
        <taxon>Hexapoda</taxon>
        <taxon>Insecta</taxon>
        <taxon>Pterygota</taxon>
        <taxon>Neoptera</taxon>
        <taxon>Endopterygota</taxon>
        <taxon>Lepidoptera</taxon>
        <taxon>Glossata</taxon>
        <taxon>Ditrysia</taxon>
        <taxon>Papilionoidea</taxon>
        <taxon>Pieridae</taxon>
        <taxon>Pierinae</taxon>
        <taxon>Pieris</taxon>
    </lineage>
</organism>
<dbReference type="Proteomes" id="UP000663880">
    <property type="component" value="Unassembled WGS sequence"/>
</dbReference>
<proteinExistence type="predicted"/>
<gene>
    <name evidence="1" type="ORF">PMACD_LOCUS11733</name>
</gene>
<evidence type="ECO:0000313" key="2">
    <source>
        <dbReference type="Proteomes" id="UP000663880"/>
    </source>
</evidence>
<evidence type="ECO:0000313" key="1">
    <source>
        <dbReference type="EMBL" id="CAF4906354.1"/>
    </source>
</evidence>
<name>A0A821VFL5_9NEOP</name>
<keyword evidence="2" id="KW-1185">Reference proteome</keyword>
<protein>
    <submittedName>
        <fullName evidence="1">Uncharacterized protein</fullName>
    </submittedName>
</protein>
<sequence>MAPLNRQNGAPASAVQHLLHKRKREYHIHAKAIHKRYNSYVIKVLPSHYVAPEIHSLRAGCLATKEQNNVVKM</sequence>
<dbReference type="EMBL" id="CAJOBZ010000042">
    <property type="protein sequence ID" value="CAF4906354.1"/>
    <property type="molecule type" value="Genomic_DNA"/>
</dbReference>